<dbReference type="GO" id="GO:0043565">
    <property type="term" value="F:sequence-specific DNA binding"/>
    <property type="evidence" value="ECO:0007669"/>
    <property type="project" value="InterPro"/>
</dbReference>
<dbReference type="InterPro" id="IPR011991">
    <property type="entry name" value="ArsR-like_HTH"/>
</dbReference>
<dbReference type="InterPro" id="IPR011008">
    <property type="entry name" value="Dimeric_a/b-barrel"/>
</dbReference>
<dbReference type="Proteomes" id="UP000256862">
    <property type="component" value="Plasmid CO2235_mp"/>
</dbReference>
<keyword evidence="3" id="KW-0804">Transcription</keyword>
<reference evidence="6 9" key="3">
    <citation type="submission" date="2021-02" db="EMBL/GenBank/DDBJ databases">
        <title>Complete Genome Sequence of Cupriavidus oxalaticus Strain Ox1, a Soil Oxalate-Degrading Species.</title>
        <authorList>
            <person name="Palmieri F."/>
            <person name="Udriet P."/>
            <person name="Deuasquier M."/>
            <person name="Beaudoing E."/>
            <person name="Johnson S.L."/>
            <person name="Davenport K.W."/>
            <person name="Chain P.S."/>
            <person name="Bindschedler S."/>
            <person name="Junier P."/>
        </authorList>
    </citation>
    <scope>NUCLEOTIDE SEQUENCE [LARGE SCALE GENOMIC DNA]</scope>
    <source>
        <strain evidence="6 9">Ox1</strain>
    </source>
</reference>
<evidence type="ECO:0000313" key="5">
    <source>
        <dbReference type="EMBL" id="QEZ43491.1"/>
    </source>
</evidence>
<dbReference type="PROSITE" id="PS50956">
    <property type="entry name" value="HTH_ASNC_2"/>
    <property type="match status" value="1"/>
</dbReference>
<dbReference type="InterPro" id="IPR019887">
    <property type="entry name" value="Tscrpt_reg_AsnC/Lrp_C"/>
</dbReference>
<evidence type="ECO:0000259" key="4">
    <source>
        <dbReference type="PROSITE" id="PS50956"/>
    </source>
</evidence>
<dbReference type="OrthoDB" id="8526125at2"/>
<proteinExistence type="predicted"/>
<dbReference type="SMART" id="SM00344">
    <property type="entry name" value="HTH_ASNC"/>
    <property type="match status" value="1"/>
</dbReference>
<evidence type="ECO:0000313" key="9">
    <source>
        <dbReference type="Proteomes" id="UP000623307"/>
    </source>
</evidence>
<evidence type="ECO:0000256" key="3">
    <source>
        <dbReference type="ARBA" id="ARBA00023163"/>
    </source>
</evidence>
<reference evidence="5 8" key="2">
    <citation type="submission" date="2018-09" db="EMBL/GenBank/DDBJ databases">
        <title>Complete genome sequence of Cupriavidus oxalaticus T2, a bacterium capable of phenol tolerance and degradation.</title>
        <authorList>
            <person name="Yan J."/>
        </authorList>
    </citation>
    <scope>NUCLEOTIDE SEQUENCE [LARGE SCALE GENOMIC DNA]</scope>
    <source>
        <strain evidence="5 8">T2</strain>
    </source>
</reference>
<sequence length="163" mass="18240">MIELDKIDLRILAELQRDASLTNVELAARVNLSPSPCLARVRLLKQSGLISRHVTLLDPHKLGLNVNVFIQISLEKQTRTGLDSFERAVLALPQVMECYLMSGDSDYLIRVVVAEVQALEHFIVDKLTRLAGVASIRSSFALKQVKYQTALPLPEPTPRRQGR</sequence>
<dbReference type="AlphaFoldDB" id="A0A375GPM4"/>
<feature type="domain" description="HTH asnC-type" evidence="4">
    <location>
        <begin position="4"/>
        <end position="65"/>
    </location>
</feature>
<protein>
    <submittedName>
        <fullName evidence="7">Bkd operon transcriptional regulator</fullName>
    </submittedName>
    <submittedName>
        <fullName evidence="5">Lrp/AsnC family transcriptional regulator</fullName>
    </submittedName>
</protein>
<organism evidence="7">
    <name type="scientific">Cupriavidus oxalaticus</name>
    <dbReference type="NCBI Taxonomy" id="96344"/>
    <lineage>
        <taxon>Bacteria</taxon>
        <taxon>Pseudomonadati</taxon>
        <taxon>Pseudomonadota</taxon>
        <taxon>Betaproteobacteria</taxon>
        <taxon>Burkholderiales</taxon>
        <taxon>Burkholderiaceae</taxon>
        <taxon>Cupriavidus</taxon>
    </lineage>
</organism>
<name>A0A375GPM4_9BURK</name>
<dbReference type="EMBL" id="CP069811">
    <property type="protein sequence ID" value="QRQ90802.1"/>
    <property type="molecule type" value="Genomic_DNA"/>
</dbReference>
<evidence type="ECO:0000313" key="6">
    <source>
        <dbReference type="EMBL" id="QRQ90802.1"/>
    </source>
</evidence>
<dbReference type="Gene3D" id="1.10.10.10">
    <property type="entry name" value="Winged helix-like DNA-binding domain superfamily/Winged helix DNA-binding domain"/>
    <property type="match status" value="1"/>
</dbReference>
<dbReference type="Pfam" id="PF01037">
    <property type="entry name" value="AsnC_trans_reg"/>
    <property type="match status" value="1"/>
</dbReference>
<dbReference type="GeneID" id="303489681"/>
<dbReference type="Gene3D" id="3.30.70.920">
    <property type="match status" value="1"/>
</dbReference>
<dbReference type="CDD" id="cd00090">
    <property type="entry name" value="HTH_ARSR"/>
    <property type="match status" value="1"/>
</dbReference>
<dbReference type="GO" id="GO:0006355">
    <property type="term" value="P:regulation of DNA-templated transcription"/>
    <property type="evidence" value="ECO:0007669"/>
    <property type="project" value="UniProtKB-ARBA"/>
</dbReference>
<dbReference type="EMBL" id="OGUS01000142">
    <property type="protein sequence ID" value="SPC23296.1"/>
    <property type="molecule type" value="Genomic_DNA"/>
</dbReference>
<dbReference type="InterPro" id="IPR019885">
    <property type="entry name" value="Tscrpt_reg_HTH_AsnC-type_CS"/>
</dbReference>
<evidence type="ECO:0000256" key="2">
    <source>
        <dbReference type="ARBA" id="ARBA00023125"/>
    </source>
</evidence>
<dbReference type="InterPro" id="IPR036388">
    <property type="entry name" value="WH-like_DNA-bd_sf"/>
</dbReference>
<dbReference type="PRINTS" id="PR00033">
    <property type="entry name" value="HTHASNC"/>
</dbReference>
<dbReference type="PROSITE" id="PS00519">
    <property type="entry name" value="HTH_ASNC_1"/>
    <property type="match status" value="1"/>
</dbReference>
<dbReference type="Pfam" id="PF13412">
    <property type="entry name" value="HTH_24"/>
    <property type="match status" value="1"/>
</dbReference>
<dbReference type="SUPFAM" id="SSF46785">
    <property type="entry name" value="Winged helix' DNA-binding domain"/>
    <property type="match status" value="1"/>
</dbReference>
<gene>
    <name evidence="7" type="primary">bkdR</name>
    <name evidence="7" type="ORF">CO2235_MP70074</name>
    <name evidence="5" type="ORF">D2917_04070</name>
    <name evidence="6" type="ORF">JTE92_09115</name>
</gene>
<dbReference type="InterPro" id="IPR036390">
    <property type="entry name" value="WH_DNA-bd_sf"/>
</dbReference>
<keyword evidence="9" id="KW-1185">Reference proteome</keyword>
<dbReference type="GO" id="GO:0043200">
    <property type="term" value="P:response to amino acid"/>
    <property type="evidence" value="ECO:0007669"/>
    <property type="project" value="TreeGrafter"/>
</dbReference>
<dbReference type="RefSeq" id="WP_063239773.1">
    <property type="nucleotide sequence ID" value="NZ_CP032518.1"/>
</dbReference>
<keyword evidence="1" id="KW-0805">Transcription regulation</keyword>
<evidence type="ECO:0000313" key="8">
    <source>
        <dbReference type="Proteomes" id="UP000325743"/>
    </source>
</evidence>
<dbReference type="InterPro" id="IPR000485">
    <property type="entry name" value="AsnC-type_HTH_dom"/>
</dbReference>
<dbReference type="PANTHER" id="PTHR30154:SF34">
    <property type="entry name" value="TRANSCRIPTIONAL REGULATOR AZLB"/>
    <property type="match status" value="1"/>
</dbReference>
<dbReference type="Proteomes" id="UP000623307">
    <property type="component" value="Chromosome 1"/>
</dbReference>
<dbReference type="Proteomes" id="UP000325743">
    <property type="component" value="Chromosome 1"/>
</dbReference>
<accession>A0A375GPM4</accession>
<dbReference type="SUPFAM" id="SSF54909">
    <property type="entry name" value="Dimeric alpha+beta barrel"/>
    <property type="match status" value="1"/>
</dbReference>
<dbReference type="GO" id="GO:0005829">
    <property type="term" value="C:cytosol"/>
    <property type="evidence" value="ECO:0007669"/>
    <property type="project" value="TreeGrafter"/>
</dbReference>
<dbReference type="InterPro" id="IPR019888">
    <property type="entry name" value="Tscrpt_reg_AsnC-like"/>
</dbReference>
<keyword evidence="2" id="KW-0238">DNA-binding</keyword>
<reference evidence="7" key="1">
    <citation type="submission" date="2018-01" db="EMBL/GenBank/DDBJ databases">
        <authorList>
            <person name="Clerissi C."/>
        </authorList>
    </citation>
    <scope>NUCLEOTIDE SEQUENCE</scope>
    <source>
        <strain evidence="7">Cupriavidus oxalaticus LMG 2235</strain>
    </source>
</reference>
<dbReference type="EMBL" id="CP032518">
    <property type="protein sequence ID" value="QEZ43491.1"/>
    <property type="molecule type" value="Genomic_DNA"/>
</dbReference>
<dbReference type="PANTHER" id="PTHR30154">
    <property type="entry name" value="LEUCINE-RESPONSIVE REGULATORY PROTEIN"/>
    <property type="match status" value="1"/>
</dbReference>
<evidence type="ECO:0000313" key="7">
    <source>
        <dbReference type="EMBL" id="SPC23296.1"/>
    </source>
</evidence>
<evidence type="ECO:0000256" key="1">
    <source>
        <dbReference type="ARBA" id="ARBA00023015"/>
    </source>
</evidence>